<dbReference type="GO" id="GO:0046677">
    <property type="term" value="P:response to antibiotic"/>
    <property type="evidence" value="ECO:0007669"/>
    <property type="project" value="UniProtKB-KW"/>
</dbReference>
<evidence type="ECO:0000259" key="7">
    <source>
        <dbReference type="PROSITE" id="PS50893"/>
    </source>
</evidence>
<dbReference type="SMART" id="SM00382">
    <property type="entry name" value="AAA"/>
    <property type="match status" value="1"/>
</dbReference>
<organism evidence="8 9">
    <name type="scientific">Bifidobacterium asteroides</name>
    <dbReference type="NCBI Taxonomy" id="1684"/>
    <lineage>
        <taxon>Bacteria</taxon>
        <taxon>Bacillati</taxon>
        <taxon>Actinomycetota</taxon>
        <taxon>Actinomycetes</taxon>
        <taxon>Bifidobacteriales</taxon>
        <taxon>Bifidobacteriaceae</taxon>
        <taxon>Bifidobacterium</taxon>
    </lineage>
</organism>
<reference evidence="8 9" key="1">
    <citation type="submission" date="2019-11" db="EMBL/GenBank/DDBJ databases">
        <title>Draft Genome Sequence of Plant Growth-Promoting Rhizosphere-Associated Bacteria.</title>
        <authorList>
            <person name="Vasilyev I.Y."/>
            <person name="Radchenko V."/>
            <person name="Ilnitskaya E.V."/>
        </authorList>
    </citation>
    <scope>NUCLEOTIDE SEQUENCE [LARGE SCALE GENOMIC DNA]</scope>
    <source>
        <strain evidence="8 9">VRA_9sq_n</strain>
    </source>
</reference>
<keyword evidence="5 8" id="KW-0067">ATP-binding</keyword>
<dbReference type="GO" id="GO:0005886">
    <property type="term" value="C:plasma membrane"/>
    <property type="evidence" value="ECO:0007669"/>
    <property type="project" value="UniProtKB-SubCell"/>
</dbReference>
<dbReference type="Pfam" id="PF00005">
    <property type="entry name" value="ABC_tran"/>
    <property type="match status" value="1"/>
</dbReference>
<dbReference type="InterPro" id="IPR003593">
    <property type="entry name" value="AAA+_ATPase"/>
</dbReference>
<dbReference type="Proteomes" id="UP000436357">
    <property type="component" value="Unassembled WGS sequence"/>
</dbReference>
<feature type="domain" description="ABC transporter" evidence="7">
    <location>
        <begin position="20"/>
        <end position="251"/>
    </location>
</feature>
<sequence>MIVRRYILQPVKNNSGEYALSCRQVRKSFGSKQVLKGVDLEVRRGNILGLLGRNGAGKSTLISALTGLGEPDSGHITVEGHNPYRTPSRIFGRVIGLAPQDLGIYPHLSVRDNLRGMAGLQGLNTKQCSKRADELIELMGLGFQSGTAAENLSGGQKRRLHTAMAMVHNPPVLFLDEPTVGADVEARSRILDMVKAMSRQGTTIIYTTHYLKELEEMGADLAFLIDGRIQVRGSLQEVLHKYARASLRISFVGQAPGQIPGWQMSEGFLEPDHPVSSPEQELARLLQKPVMKEARLSSVTIVQPDIESAYMAVMGASSSNPAGSPAWEDR</sequence>
<evidence type="ECO:0000256" key="3">
    <source>
        <dbReference type="ARBA" id="ARBA00022448"/>
    </source>
</evidence>
<name>A0A6N7TZM7_9BIFI</name>
<evidence type="ECO:0000256" key="1">
    <source>
        <dbReference type="ARBA" id="ARBA00004202"/>
    </source>
</evidence>
<dbReference type="PANTHER" id="PTHR42711:SF5">
    <property type="entry name" value="ABC TRANSPORTER ATP-BINDING PROTEIN NATA"/>
    <property type="match status" value="1"/>
</dbReference>
<dbReference type="PANTHER" id="PTHR42711">
    <property type="entry name" value="ABC TRANSPORTER ATP-BINDING PROTEIN"/>
    <property type="match status" value="1"/>
</dbReference>
<accession>A0A6N7TZM7</accession>
<dbReference type="AlphaFoldDB" id="A0A6N7TZM7"/>
<evidence type="ECO:0000313" key="9">
    <source>
        <dbReference type="Proteomes" id="UP000436357"/>
    </source>
</evidence>
<keyword evidence="4" id="KW-0547">Nucleotide-binding</keyword>
<dbReference type="InterPro" id="IPR050763">
    <property type="entry name" value="ABC_transporter_ATP-binding"/>
</dbReference>
<dbReference type="SUPFAM" id="SSF52540">
    <property type="entry name" value="P-loop containing nucleoside triphosphate hydrolases"/>
    <property type="match status" value="1"/>
</dbReference>
<evidence type="ECO:0000256" key="6">
    <source>
        <dbReference type="ARBA" id="ARBA00023251"/>
    </source>
</evidence>
<dbReference type="InterPro" id="IPR003439">
    <property type="entry name" value="ABC_transporter-like_ATP-bd"/>
</dbReference>
<evidence type="ECO:0000256" key="4">
    <source>
        <dbReference type="ARBA" id="ARBA00022741"/>
    </source>
</evidence>
<comment type="caution">
    <text evidence="8">The sequence shown here is derived from an EMBL/GenBank/DDBJ whole genome shotgun (WGS) entry which is preliminary data.</text>
</comment>
<dbReference type="GO" id="GO:0005524">
    <property type="term" value="F:ATP binding"/>
    <property type="evidence" value="ECO:0007669"/>
    <property type="project" value="UniProtKB-KW"/>
</dbReference>
<dbReference type="GO" id="GO:0016887">
    <property type="term" value="F:ATP hydrolysis activity"/>
    <property type="evidence" value="ECO:0007669"/>
    <property type="project" value="InterPro"/>
</dbReference>
<keyword evidence="6" id="KW-0046">Antibiotic resistance</keyword>
<comment type="subcellular location">
    <subcellularLocation>
        <location evidence="1">Cell membrane</location>
        <topology evidence="1">Peripheral membrane protein</topology>
    </subcellularLocation>
</comment>
<dbReference type="Gene3D" id="3.40.50.300">
    <property type="entry name" value="P-loop containing nucleotide triphosphate hydrolases"/>
    <property type="match status" value="1"/>
</dbReference>
<dbReference type="CDD" id="cd03230">
    <property type="entry name" value="ABC_DR_subfamily_A"/>
    <property type="match status" value="1"/>
</dbReference>
<dbReference type="PROSITE" id="PS50893">
    <property type="entry name" value="ABC_TRANSPORTER_2"/>
    <property type="match status" value="1"/>
</dbReference>
<evidence type="ECO:0000256" key="5">
    <source>
        <dbReference type="ARBA" id="ARBA00022840"/>
    </source>
</evidence>
<comment type="similarity">
    <text evidence="2">Belongs to the ABC transporter superfamily.</text>
</comment>
<dbReference type="OrthoDB" id="9804819at2"/>
<proteinExistence type="inferred from homology"/>
<keyword evidence="3" id="KW-0813">Transport</keyword>
<dbReference type="InterPro" id="IPR027417">
    <property type="entry name" value="P-loop_NTPase"/>
</dbReference>
<evidence type="ECO:0000256" key="2">
    <source>
        <dbReference type="ARBA" id="ARBA00005417"/>
    </source>
</evidence>
<gene>
    <name evidence="8" type="ORF">GKC41_08510</name>
</gene>
<dbReference type="EMBL" id="WKKW01000008">
    <property type="protein sequence ID" value="MSD91680.1"/>
    <property type="molecule type" value="Genomic_DNA"/>
</dbReference>
<evidence type="ECO:0000313" key="8">
    <source>
        <dbReference type="EMBL" id="MSD91680.1"/>
    </source>
</evidence>
<protein>
    <submittedName>
        <fullName evidence="8">ATP-binding cassette domain-containing protein</fullName>
    </submittedName>
</protein>